<reference evidence="1 2" key="1">
    <citation type="submission" date="2024-09" db="EMBL/GenBank/DDBJ databases">
        <title>Rethinking Asexuality: The Enigmatic Case of Functional Sexual Genes in Lepraria (Stereocaulaceae).</title>
        <authorList>
            <person name="Doellman M."/>
            <person name="Sun Y."/>
            <person name="Barcenas-Pena A."/>
            <person name="Lumbsch H.T."/>
            <person name="Grewe F."/>
        </authorList>
    </citation>
    <scope>NUCLEOTIDE SEQUENCE [LARGE SCALE GENOMIC DNA]</scope>
    <source>
        <strain evidence="1 2">Mercado 3170</strain>
    </source>
</reference>
<name>A0ABR3ZWB7_9LECA</name>
<evidence type="ECO:0000313" key="2">
    <source>
        <dbReference type="Proteomes" id="UP001590950"/>
    </source>
</evidence>
<comment type="caution">
    <text evidence="1">The sequence shown here is derived from an EMBL/GenBank/DDBJ whole genome shotgun (WGS) entry which is preliminary data.</text>
</comment>
<evidence type="ECO:0000313" key="1">
    <source>
        <dbReference type="EMBL" id="KAL2037618.1"/>
    </source>
</evidence>
<dbReference type="EMBL" id="JBEFKJ010000038">
    <property type="protein sequence ID" value="KAL2037618.1"/>
    <property type="molecule type" value="Genomic_DNA"/>
</dbReference>
<gene>
    <name evidence="1" type="ORF">N7G274_009563</name>
</gene>
<organism evidence="1 2">
    <name type="scientific">Stereocaulon virgatum</name>
    <dbReference type="NCBI Taxonomy" id="373712"/>
    <lineage>
        <taxon>Eukaryota</taxon>
        <taxon>Fungi</taxon>
        <taxon>Dikarya</taxon>
        <taxon>Ascomycota</taxon>
        <taxon>Pezizomycotina</taxon>
        <taxon>Lecanoromycetes</taxon>
        <taxon>OSLEUM clade</taxon>
        <taxon>Lecanoromycetidae</taxon>
        <taxon>Lecanorales</taxon>
        <taxon>Lecanorineae</taxon>
        <taxon>Stereocaulaceae</taxon>
        <taxon>Stereocaulon</taxon>
    </lineage>
</organism>
<sequence length="108" mass="12571">MNCWEIVFTLRVEDFPLGEKGSRDLSRLEFGWFVVVIVDVVVDVPPARGRGSLMRRYLGLWVFVDELAVREVFCLFRETKKYSVVLFFFPKRMGLRVTFGAALSIWST</sequence>
<accession>A0ABR3ZWB7</accession>
<proteinExistence type="predicted"/>
<protein>
    <submittedName>
        <fullName evidence="1">Uncharacterized protein</fullName>
    </submittedName>
</protein>
<dbReference type="Proteomes" id="UP001590950">
    <property type="component" value="Unassembled WGS sequence"/>
</dbReference>
<keyword evidence="2" id="KW-1185">Reference proteome</keyword>